<feature type="signal peptide" evidence="1">
    <location>
        <begin position="1"/>
        <end position="24"/>
    </location>
</feature>
<evidence type="ECO:0000256" key="1">
    <source>
        <dbReference type="SAM" id="SignalP"/>
    </source>
</evidence>
<feature type="chain" id="PRO_5003559943" evidence="1">
    <location>
        <begin position="25"/>
        <end position="461"/>
    </location>
</feature>
<evidence type="ECO:0000313" key="2">
    <source>
        <dbReference type="EMBL" id="EHQ03649.1"/>
    </source>
</evidence>
<dbReference type="EMBL" id="JH594606">
    <property type="protein sequence ID" value="EHQ03649.1"/>
    <property type="molecule type" value="Genomic_DNA"/>
</dbReference>
<protein>
    <submittedName>
        <fullName evidence="2">Secreted protein</fullName>
    </submittedName>
</protein>
<name>H2BSR3_GILLR</name>
<dbReference type="eggNOG" id="ENOG502Z8M8">
    <property type="taxonomic scope" value="Bacteria"/>
</dbReference>
<keyword evidence="1" id="KW-0732">Signal</keyword>
<reference evidence="3" key="1">
    <citation type="journal article" date="2012" name="Stand. Genomic Sci.">
        <title>Genome sequence of the Antarctic rhodopsins-containing flavobacterium Gillisia limnaea type strain (R-8282(T)).</title>
        <authorList>
            <person name="Riedel T."/>
            <person name="Held B."/>
            <person name="Nolan M."/>
            <person name="Lucas S."/>
            <person name="Lapidus A."/>
            <person name="Tice H."/>
            <person name="Del Rio T.G."/>
            <person name="Cheng J.F."/>
            <person name="Han C."/>
            <person name="Tapia R."/>
            <person name="Goodwin L.A."/>
            <person name="Pitluck S."/>
            <person name="Liolios K."/>
            <person name="Mavromatis K."/>
            <person name="Pagani I."/>
            <person name="Ivanova N."/>
            <person name="Mikhailova N."/>
            <person name="Pati A."/>
            <person name="Chen A."/>
            <person name="Palaniappan K."/>
            <person name="Land M."/>
            <person name="Rohde M."/>
            <person name="Tindall B.J."/>
            <person name="Detter J.C."/>
            <person name="Goker M."/>
            <person name="Bristow J."/>
            <person name="Eisen J.A."/>
            <person name="Markowitz V."/>
            <person name="Hugenholtz P."/>
            <person name="Kyrpides N.C."/>
            <person name="Klenk H.P."/>
            <person name="Woyke T."/>
        </authorList>
    </citation>
    <scope>NUCLEOTIDE SEQUENCE [LARGE SCALE GENOMIC DNA]</scope>
    <source>
        <strain evidence="3">DSM 15749 / LMG 21470 / R-8282</strain>
    </source>
</reference>
<proteinExistence type="predicted"/>
<dbReference type="RefSeq" id="WP_006989955.1">
    <property type="nucleotide sequence ID" value="NZ_JH594606.1"/>
</dbReference>
<accession>H2BSR3</accession>
<dbReference type="STRING" id="865937.Gilli_3039"/>
<organism evidence="2 3">
    <name type="scientific">Gillisia limnaea (strain DSM 15749 / LMG 21470 / R-8282)</name>
    <dbReference type="NCBI Taxonomy" id="865937"/>
    <lineage>
        <taxon>Bacteria</taxon>
        <taxon>Pseudomonadati</taxon>
        <taxon>Bacteroidota</taxon>
        <taxon>Flavobacteriia</taxon>
        <taxon>Flavobacteriales</taxon>
        <taxon>Flavobacteriaceae</taxon>
        <taxon>Gillisia</taxon>
    </lineage>
</organism>
<keyword evidence="3" id="KW-1185">Reference proteome</keyword>
<gene>
    <name evidence="2" type="ORF">Gilli_3039</name>
</gene>
<dbReference type="OrthoDB" id="1420424at2"/>
<dbReference type="Proteomes" id="UP000003844">
    <property type="component" value="Unassembled WGS sequence"/>
</dbReference>
<dbReference type="HOGENOM" id="CLU_562372_0_0_10"/>
<dbReference type="PROSITE" id="PS51257">
    <property type="entry name" value="PROKAR_LIPOPROTEIN"/>
    <property type="match status" value="1"/>
</dbReference>
<dbReference type="AlphaFoldDB" id="H2BSR3"/>
<sequence length="461" mass="51849">MKTLRLNFSIILLLLACATTFSQSKKLEKTYNTNKDVKVNIDSRYTRVIVEHWDKDQVVIEALLDSGNLTPEEAKMQLKSWNLETSGDLREVSITSGGGVSWSEEMDMAGMGDFMGNLQQLIAPIMTEMVAPMLENLAANPPLPPDFAAKMGNLHFDYEAYQKDGEKYMKKWEKKVETNFGKDFEKSMEKWAAQFEKNAAVWEKNVESQMALNEGKFEEQMEHWAENFGSKMEQLGENIARGMEFKENSVAPKNPNSRNPRNTVRTLRIKVPANANLNLEIRHGEVKLGQRTSNLKANISHSKFSADIIDGENTEVKVSYSPITVSQWNYGVLNTSYVQDCVIKKAKSIKLNSNSSDVNIAEITEIGILSGTFGELNIGKLHPDFKNLDVTLKNSDLRLSIPDAALNFNYKGTQSSIEYPKVATVKATKSYDDQMLNGFYKSTNGKRSISINASFSKIEIK</sequence>
<evidence type="ECO:0000313" key="3">
    <source>
        <dbReference type="Proteomes" id="UP000003844"/>
    </source>
</evidence>